<accession>X1N8K2</accession>
<protein>
    <submittedName>
        <fullName evidence="1">Uncharacterized protein</fullName>
    </submittedName>
</protein>
<gene>
    <name evidence="1" type="ORF">S06H3_44536</name>
</gene>
<dbReference type="EMBL" id="BARV01027709">
    <property type="protein sequence ID" value="GAI40362.1"/>
    <property type="molecule type" value="Genomic_DNA"/>
</dbReference>
<dbReference type="AlphaFoldDB" id="X1N8K2"/>
<organism evidence="1">
    <name type="scientific">marine sediment metagenome</name>
    <dbReference type="NCBI Taxonomy" id="412755"/>
    <lineage>
        <taxon>unclassified sequences</taxon>
        <taxon>metagenomes</taxon>
        <taxon>ecological metagenomes</taxon>
    </lineage>
</organism>
<evidence type="ECO:0000313" key="1">
    <source>
        <dbReference type="EMBL" id="GAI40362.1"/>
    </source>
</evidence>
<feature type="non-terminal residue" evidence="1">
    <location>
        <position position="1"/>
    </location>
</feature>
<proteinExistence type="predicted"/>
<reference evidence="1" key="1">
    <citation type="journal article" date="2014" name="Front. Microbiol.">
        <title>High frequency of phylogenetically diverse reductive dehalogenase-homologous genes in deep subseafloor sedimentary metagenomes.</title>
        <authorList>
            <person name="Kawai M."/>
            <person name="Futagami T."/>
            <person name="Toyoda A."/>
            <person name="Takaki Y."/>
            <person name="Nishi S."/>
            <person name="Hori S."/>
            <person name="Arai W."/>
            <person name="Tsubouchi T."/>
            <person name="Morono Y."/>
            <person name="Uchiyama I."/>
            <person name="Ito T."/>
            <person name="Fujiyama A."/>
            <person name="Inagaki F."/>
            <person name="Takami H."/>
        </authorList>
    </citation>
    <scope>NUCLEOTIDE SEQUENCE</scope>
    <source>
        <strain evidence="1">Expedition CK06-06</strain>
    </source>
</reference>
<name>X1N8K2_9ZZZZ</name>
<sequence length="36" mass="4212">AQYIKDLIYSFHINGLKNEKKFLGKLFRILNATVQS</sequence>
<comment type="caution">
    <text evidence="1">The sequence shown here is derived from an EMBL/GenBank/DDBJ whole genome shotgun (WGS) entry which is preliminary data.</text>
</comment>